<reference evidence="2 3" key="1">
    <citation type="submission" date="2023-10" db="EMBL/GenBank/DDBJ databases">
        <authorList>
            <person name="Venkata Ramana C."/>
            <person name="Sasikala C."/>
            <person name="Dhurka M."/>
        </authorList>
    </citation>
    <scope>NUCLEOTIDE SEQUENCE [LARGE SCALE GENOMIC DNA]</scope>
    <source>
        <strain evidence="2 3">KCTC 32151</strain>
    </source>
</reference>
<dbReference type="InterPro" id="IPR036388">
    <property type="entry name" value="WH-like_DNA-bd_sf"/>
</dbReference>
<evidence type="ECO:0000259" key="1">
    <source>
        <dbReference type="SMART" id="SM00421"/>
    </source>
</evidence>
<sequence>MQVLELIEQLTEAIHAAAAGKATWEYFLEKLVSEMPEGRAALVVHSSRNIDGYALFSDGDRIDNDYNQYSIRINPLQPILASKPVGFIGSDAHFSLGTNTEQTELYNDILLANRMRRIAWLNFAKSNDEIFSLIIGCGAHLSADALQDSLGMLAKISPHLRRALTMRSRVDAAVERCIPALMGAVNVDALILDREQRVRSASNMANNILDEAGPLRILADGRIRFRQQEVQTACSAMLNRYYSGPVMQDFFSHGTKLSLVRLNKDPSSLYFEGATAVVLVRHFRQRSTDYDQKLFGADFKLSKGEMRAMAGIVDGRSMSEVALEAGLSRETIRSQFKSLYAKTGARGEADILRLLHRGWQRAEPGE</sequence>
<accession>A0ABU4AQ47</accession>
<dbReference type="SMART" id="SM00421">
    <property type="entry name" value="HTH_LUXR"/>
    <property type="match status" value="1"/>
</dbReference>
<dbReference type="SUPFAM" id="SSF46894">
    <property type="entry name" value="C-terminal effector domain of the bipartite response regulators"/>
    <property type="match status" value="1"/>
</dbReference>
<evidence type="ECO:0000313" key="2">
    <source>
        <dbReference type="EMBL" id="MDV6228357.1"/>
    </source>
</evidence>
<dbReference type="InterPro" id="IPR000792">
    <property type="entry name" value="Tscrpt_reg_LuxR_C"/>
</dbReference>
<organism evidence="2 3">
    <name type="scientific">Nitratireductor aquimarinus</name>
    <dbReference type="NCBI Taxonomy" id="889300"/>
    <lineage>
        <taxon>Bacteria</taxon>
        <taxon>Pseudomonadati</taxon>
        <taxon>Pseudomonadota</taxon>
        <taxon>Alphaproteobacteria</taxon>
        <taxon>Hyphomicrobiales</taxon>
        <taxon>Phyllobacteriaceae</taxon>
        <taxon>Nitratireductor</taxon>
    </lineage>
</organism>
<dbReference type="Proteomes" id="UP001185659">
    <property type="component" value="Unassembled WGS sequence"/>
</dbReference>
<dbReference type="InterPro" id="IPR016032">
    <property type="entry name" value="Sig_transdc_resp-reg_C-effctor"/>
</dbReference>
<keyword evidence="3" id="KW-1185">Reference proteome</keyword>
<evidence type="ECO:0000313" key="3">
    <source>
        <dbReference type="Proteomes" id="UP001185659"/>
    </source>
</evidence>
<comment type="caution">
    <text evidence="2">The sequence shown here is derived from an EMBL/GenBank/DDBJ whole genome shotgun (WGS) entry which is preliminary data.</text>
</comment>
<feature type="domain" description="HTH luxR-type" evidence="1">
    <location>
        <begin position="298"/>
        <end position="355"/>
    </location>
</feature>
<protein>
    <submittedName>
        <fullName evidence="2">Helix-turn-helix transcriptional regulator</fullName>
    </submittedName>
</protein>
<proteinExistence type="predicted"/>
<dbReference type="RefSeq" id="WP_162742402.1">
    <property type="nucleotide sequence ID" value="NZ_JAWLIP010000009.1"/>
</dbReference>
<gene>
    <name evidence="2" type="ORF">R2G56_18870</name>
</gene>
<name>A0ABU4AQ47_9HYPH</name>
<dbReference type="EMBL" id="JAWLIP010000009">
    <property type="protein sequence ID" value="MDV6228357.1"/>
    <property type="molecule type" value="Genomic_DNA"/>
</dbReference>
<dbReference type="Gene3D" id="1.10.10.10">
    <property type="entry name" value="Winged helix-like DNA-binding domain superfamily/Winged helix DNA-binding domain"/>
    <property type="match status" value="1"/>
</dbReference>